<name>K9W1L5_9CYAN</name>
<reference evidence="2 3" key="1">
    <citation type="submission" date="2012-06" db="EMBL/GenBank/DDBJ databases">
        <title>Finished chromosome of genome of Crinalium epipsammum PCC 9333.</title>
        <authorList>
            <consortium name="US DOE Joint Genome Institute"/>
            <person name="Gugger M."/>
            <person name="Coursin T."/>
            <person name="Rippka R."/>
            <person name="Tandeau De Marsac N."/>
            <person name="Huntemann M."/>
            <person name="Wei C.-L."/>
            <person name="Han J."/>
            <person name="Detter J.C."/>
            <person name="Han C."/>
            <person name="Tapia R."/>
            <person name="Davenport K."/>
            <person name="Daligault H."/>
            <person name="Erkkila T."/>
            <person name="Gu W."/>
            <person name="Munk A.C.C."/>
            <person name="Teshima H."/>
            <person name="Xu Y."/>
            <person name="Chain P."/>
            <person name="Chen A."/>
            <person name="Krypides N."/>
            <person name="Mavromatis K."/>
            <person name="Markowitz V."/>
            <person name="Szeto E."/>
            <person name="Ivanova N."/>
            <person name="Mikhailova N."/>
            <person name="Ovchinnikova G."/>
            <person name="Pagani I."/>
            <person name="Pati A."/>
            <person name="Goodwin L."/>
            <person name="Peters L."/>
            <person name="Pitluck S."/>
            <person name="Woyke T."/>
            <person name="Kerfeld C."/>
        </authorList>
    </citation>
    <scope>NUCLEOTIDE SEQUENCE [LARGE SCALE GENOMIC DNA]</scope>
    <source>
        <strain evidence="2 3">PCC 9333</strain>
    </source>
</reference>
<dbReference type="AlphaFoldDB" id="K9W1L5"/>
<dbReference type="Pfam" id="PF01471">
    <property type="entry name" value="PG_binding_1"/>
    <property type="match status" value="1"/>
</dbReference>
<evidence type="ECO:0000259" key="1">
    <source>
        <dbReference type="Pfam" id="PF01471"/>
    </source>
</evidence>
<organism evidence="2 3">
    <name type="scientific">Crinalium epipsammum PCC 9333</name>
    <dbReference type="NCBI Taxonomy" id="1173022"/>
    <lineage>
        <taxon>Bacteria</taxon>
        <taxon>Bacillati</taxon>
        <taxon>Cyanobacteriota</taxon>
        <taxon>Cyanophyceae</taxon>
        <taxon>Gomontiellales</taxon>
        <taxon>Gomontiellaceae</taxon>
        <taxon>Crinalium</taxon>
    </lineage>
</organism>
<proteinExistence type="predicted"/>
<dbReference type="InterPro" id="IPR036366">
    <property type="entry name" value="PGBDSf"/>
</dbReference>
<sequence length="73" mass="8272">MDVLKIGSQGENVKKLQEQLAKFNYYTGVVDGDFGEATKQAVIKLQQDYKLEVNGLCDLETMKKIDFIKSLQN</sequence>
<dbReference type="HOGENOM" id="CLU_194543_0_0_3"/>
<dbReference type="InterPro" id="IPR002477">
    <property type="entry name" value="Peptidoglycan-bd-like"/>
</dbReference>
<dbReference type="OrthoDB" id="8550003at2"/>
<accession>K9W1L5</accession>
<protein>
    <submittedName>
        <fullName evidence="2">Peptidoglycan-binding domain 1 protein</fullName>
    </submittedName>
</protein>
<dbReference type="InterPro" id="IPR036365">
    <property type="entry name" value="PGBD-like_sf"/>
</dbReference>
<gene>
    <name evidence="2" type="ORF">Cri9333_2845</name>
</gene>
<evidence type="ECO:0000313" key="3">
    <source>
        <dbReference type="Proteomes" id="UP000010472"/>
    </source>
</evidence>
<keyword evidence="3" id="KW-1185">Reference proteome</keyword>
<dbReference type="Proteomes" id="UP000010472">
    <property type="component" value="Chromosome"/>
</dbReference>
<dbReference type="KEGG" id="cep:Cri9333_2845"/>
<evidence type="ECO:0000313" key="2">
    <source>
        <dbReference type="EMBL" id="AFZ13689.1"/>
    </source>
</evidence>
<dbReference type="RefSeq" id="WP_015203798.1">
    <property type="nucleotide sequence ID" value="NC_019753.1"/>
</dbReference>
<dbReference type="Gene3D" id="1.10.101.10">
    <property type="entry name" value="PGBD-like superfamily/PGBD"/>
    <property type="match status" value="1"/>
</dbReference>
<feature type="domain" description="Peptidoglycan binding-like" evidence="1">
    <location>
        <begin position="9"/>
        <end position="65"/>
    </location>
</feature>
<dbReference type="STRING" id="1173022.Cri9333_2845"/>
<dbReference type="SUPFAM" id="SSF47090">
    <property type="entry name" value="PGBD-like"/>
    <property type="match status" value="1"/>
</dbReference>
<dbReference type="eggNOG" id="COG3409">
    <property type="taxonomic scope" value="Bacteria"/>
</dbReference>
<dbReference type="EMBL" id="CP003620">
    <property type="protein sequence ID" value="AFZ13689.1"/>
    <property type="molecule type" value="Genomic_DNA"/>
</dbReference>